<evidence type="ECO:0008006" key="4">
    <source>
        <dbReference type="Google" id="ProtNLM"/>
    </source>
</evidence>
<accession>A0A1M4TBJ7</accession>
<dbReference type="AlphaFoldDB" id="A0A1M4TBJ7"/>
<dbReference type="RefSeq" id="WP_072973007.1">
    <property type="nucleotide sequence ID" value="NZ_FQTY01000002.1"/>
</dbReference>
<keyword evidence="1" id="KW-0812">Transmembrane</keyword>
<evidence type="ECO:0000256" key="1">
    <source>
        <dbReference type="SAM" id="Phobius"/>
    </source>
</evidence>
<evidence type="ECO:0000313" key="3">
    <source>
        <dbReference type="Proteomes" id="UP000184114"/>
    </source>
</evidence>
<evidence type="ECO:0000313" key="2">
    <source>
        <dbReference type="EMBL" id="SHE41846.1"/>
    </source>
</evidence>
<feature type="transmembrane region" description="Helical" evidence="1">
    <location>
        <begin position="12"/>
        <end position="29"/>
    </location>
</feature>
<dbReference type="EMBL" id="FQTY01000002">
    <property type="protein sequence ID" value="SHE41846.1"/>
    <property type="molecule type" value="Genomic_DNA"/>
</dbReference>
<dbReference type="Proteomes" id="UP000184114">
    <property type="component" value="Unassembled WGS sequence"/>
</dbReference>
<gene>
    <name evidence="2" type="ORF">SAMN02745784_00598</name>
</gene>
<name>A0A1M4TBJ7_9FIRM</name>
<dbReference type="STRING" id="1123404.SAMN02745784_00598"/>
<feature type="transmembrane region" description="Helical" evidence="1">
    <location>
        <begin position="79"/>
        <end position="100"/>
    </location>
</feature>
<proteinExistence type="predicted"/>
<feature type="transmembrane region" description="Helical" evidence="1">
    <location>
        <begin position="112"/>
        <end position="132"/>
    </location>
</feature>
<keyword evidence="1" id="KW-0472">Membrane</keyword>
<protein>
    <recommendedName>
        <fullName evidence="4">DUF2178 domain-containing protein</fullName>
    </recommendedName>
</protein>
<keyword evidence="3" id="KW-1185">Reference proteome</keyword>
<reference evidence="3" key="1">
    <citation type="submission" date="2016-11" db="EMBL/GenBank/DDBJ databases">
        <authorList>
            <person name="Varghese N."/>
            <person name="Submissions S."/>
        </authorList>
    </citation>
    <scope>NUCLEOTIDE SEQUENCE [LARGE SCALE GENOMIC DNA]</scope>
    <source>
        <strain evidence="3">DSM 18095</strain>
    </source>
</reference>
<keyword evidence="1" id="KW-1133">Transmembrane helix</keyword>
<feature type="transmembrane region" description="Helical" evidence="1">
    <location>
        <begin position="41"/>
        <end position="59"/>
    </location>
</feature>
<dbReference type="GeneID" id="90996546"/>
<sequence length="137" mass="15726">MSSKKINLSTQYVLKALIVFMILILYIISRENFAFKEYKPIISRIYNIGLLSYGIIGLIRKNEEIDESAEKILSKVNKICLNTSIAGLIFLSILLGAPMYREIVIPRDTIGLIMLIILFIIVSLRAVLFYYYDRKGL</sequence>
<organism evidence="2 3">
    <name type="scientific">Tissierella praeacuta DSM 18095</name>
    <dbReference type="NCBI Taxonomy" id="1123404"/>
    <lineage>
        <taxon>Bacteria</taxon>
        <taxon>Bacillati</taxon>
        <taxon>Bacillota</taxon>
        <taxon>Tissierellia</taxon>
        <taxon>Tissierellales</taxon>
        <taxon>Tissierellaceae</taxon>
        <taxon>Tissierella</taxon>
    </lineage>
</organism>